<dbReference type="PANTHER" id="PTHR35273:SF2">
    <property type="entry name" value="ALPHA-GALACTOSIDASE"/>
    <property type="match status" value="1"/>
</dbReference>
<evidence type="ECO:0000256" key="1">
    <source>
        <dbReference type="SAM" id="MobiDB-lite"/>
    </source>
</evidence>
<evidence type="ECO:0000259" key="3">
    <source>
        <dbReference type="Pfam" id="PF03537"/>
    </source>
</evidence>
<dbReference type="InterPro" id="IPR013785">
    <property type="entry name" value="Aldolase_TIM"/>
</dbReference>
<sequence>MRTTWPAVALLLLTSCTSTAPPGPSSGPAPTSSPSASTSATPSASTSPRVTPPPPGVVADYQLGGPYPPADDVRLVVRDRTAEPAAGLYSVCYVNAFQTQPDETDDWLREHPDLLLRVDGSPVEDPGWPGELLLDTSTAGKRAALADVVGAWIDGCADAGFEAVEADNLDSATRSDGALTMADAYAYSALLSARAHARGLAYAQKNTAETTAEQARAAGFDFAVAESCELYAECDDYTAVHGDRVIEVEYSDDGREPFEAACAARGGEVSVVYRDRELLPRGVPGYEFDHC</sequence>
<feature type="region of interest" description="Disordered" evidence="1">
    <location>
        <begin position="17"/>
        <end position="56"/>
    </location>
</feature>
<evidence type="ECO:0000313" key="5">
    <source>
        <dbReference type="Proteomes" id="UP001566476"/>
    </source>
</evidence>
<keyword evidence="2" id="KW-0732">Signal</keyword>
<accession>A0ABV4HXD4</accession>
<evidence type="ECO:0000256" key="2">
    <source>
        <dbReference type="SAM" id="SignalP"/>
    </source>
</evidence>
<feature type="chain" id="PRO_5045690108" evidence="2">
    <location>
        <begin position="21"/>
        <end position="291"/>
    </location>
</feature>
<dbReference type="RefSeq" id="WP_370717107.1">
    <property type="nucleotide sequence ID" value="NZ_JBGGTQ010000001.1"/>
</dbReference>
<name>A0ABV4HXD4_9ACTN</name>
<proteinExistence type="predicted"/>
<dbReference type="PROSITE" id="PS51257">
    <property type="entry name" value="PROKAR_LIPOPROTEIN"/>
    <property type="match status" value="1"/>
</dbReference>
<dbReference type="Pfam" id="PF03537">
    <property type="entry name" value="Glyco_hydro_114"/>
    <property type="match status" value="1"/>
</dbReference>
<evidence type="ECO:0000313" key="4">
    <source>
        <dbReference type="EMBL" id="MEZ0491077.1"/>
    </source>
</evidence>
<dbReference type="InterPro" id="IPR017853">
    <property type="entry name" value="GH"/>
</dbReference>
<dbReference type="Proteomes" id="UP001566476">
    <property type="component" value="Unassembled WGS sequence"/>
</dbReference>
<reference evidence="4 5" key="1">
    <citation type="submission" date="2024-07" db="EMBL/GenBank/DDBJ databases">
        <authorList>
            <person name="Thanompreechachai J."/>
            <person name="Duangmal K."/>
        </authorList>
    </citation>
    <scope>NUCLEOTIDE SEQUENCE [LARGE SCALE GENOMIC DNA]</scope>
    <source>
        <strain evidence="4 5">TBRC 1896</strain>
    </source>
</reference>
<protein>
    <submittedName>
        <fullName evidence="4">Endo alpha-1,4 polygalactosaminidase</fullName>
    </submittedName>
</protein>
<organism evidence="4 5">
    <name type="scientific">Kineococcus mangrovi</name>
    <dbReference type="NCBI Taxonomy" id="1660183"/>
    <lineage>
        <taxon>Bacteria</taxon>
        <taxon>Bacillati</taxon>
        <taxon>Actinomycetota</taxon>
        <taxon>Actinomycetes</taxon>
        <taxon>Kineosporiales</taxon>
        <taxon>Kineosporiaceae</taxon>
        <taxon>Kineococcus</taxon>
    </lineage>
</organism>
<dbReference type="Gene3D" id="3.20.20.70">
    <property type="entry name" value="Aldolase class I"/>
    <property type="match status" value="1"/>
</dbReference>
<keyword evidence="5" id="KW-1185">Reference proteome</keyword>
<comment type="caution">
    <text evidence="4">The sequence shown here is derived from an EMBL/GenBank/DDBJ whole genome shotgun (WGS) entry which is preliminary data.</text>
</comment>
<dbReference type="InterPro" id="IPR004352">
    <property type="entry name" value="GH114_TIM-barrel"/>
</dbReference>
<gene>
    <name evidence="4" type="ORF">AB2L28_02350</name>
</gene>
<dbReference type="SUPFAM" id="SSF51445">
    <property type="entry name" value="(Trans)glycosidases"/>
    <property type="match status" value="1"/>
</dbReference>
<feature type="domain" description="Glycoside-hydrolase family GH114 TIM-barrel" evidence="3">
    <location>
        <begin position="60"/>
        <end position="278"/>
    </location>
</feature>
<dbReference type="PANTHER" id="PTHR35273">
    <property type="entry name" value="ALPHA-1,4 POLYGALACTOSAMINIDASE, PUTATIVE (AFU_ORTHOLOGUE AFUA_3G07890)-RELATED"/>
    <property type="match status" value="1"/>
</dbReference>
<feature type="compositionally biased region" description="Low complexity" evidence="1">
    <location>
        <begin position="28"/>
        <end position="49"/>
    </location>
</feature>
<dbReference type="EMBL" id="JBGGTQ010000001">
    <property type="protein sequence ID" value="MEZ0491077.1"/>
    <property type="molecule type" value="Genomic_DNA"/>
</dbReference>
<feature type="signal peptide" evidence="2">
    <location>
        <begin position="1"/>
        <end position="20"/>
    </location>
</feature>